<feature type="domain" description="Yip1" evidence="6">
    <location>
        <begin position="12"/>
        <end position="170"/>
    </location>
</feature>
<evidence type="ECO:0000313" key="8">
    <source>
        <dbReference type="Proteomes" id="UP000594042"/>
    </source>
</evidence>
<feature type="transmembrane region" description="Helical" evidence="5">
    <location>
        <begin position="105"/>
        <end position="122"/>
    </location>
</feature>
<feature type="transmembrane region" description="Helical" evidence="5">
    <location>
        <begin position="67"/>
        <end position="85"/>
    </location>
</feature>
<keyword evidence="8" id="KW-1185">Reference proteome</keyword>
<evidence type="ECO:0000256" key="4">
    <source>
        <dbReference type="ARBA" id="ARBA00023136"/>
    </source>
</evidence>
<dbReference type="KEGG" id="copr:Cop2CBH44_05630"/>
<sequence>MIRNIISSLFLLVVFPAKAWQQIAEKKESHDHFLNYFLYPMMGLTALSAFGGFLAPGFTLEQALKWVTIDFVQYFVGFFVSAFLIDEIRQKLLEEDKNPLLSQKFAGYLLSLLMIVTIAMNILPDNFSFIRFAPLYVIYVAWEGLKYFFNVPDSKRMTFIVLVSLIILLSPIIIERIMFILMPGIRN</sequence>
<gene>
    <name evidence="7" type="ORF">Cop2CBH44_05630</name>
</gene>
<dbReference type="Pfam" id="PF04893">
    <property type="entry name" value="Yip1"/>
    <property type="match status" value="1"/>
</dbReference>
<keyword evidence="3 5" id="KW-1133">Transmembrane helix</keyword>
<comment type="subcellular location">
    <subcellularLocation>
        <location evidence="1">Membrane</location>
        <topology evidence="1">Multi-pass membrane protein</topology>
    </subcellularLocation>
</comment>
<keyword evidence="4 5" id="KW-0472">Membrane</keyword>
<evidence type="ECO:0000313" key="7">
    <source>
        <dbReference type="EMBL" id="BCI62210.1"/>
    </source>
</evidence>
<dbReference type="AlphaFoldDB" id="A0A7G1HRW2"/>
<evidence type="ECO:0000256" key="1">
    <source>
        <dbReference type="ARBA" id="ARBA00004141"/>
    </source>
</evidence>
<dbReference type="GO" id="GO:0016020">
    <property type="term" value="C:membrane"/>
    <property type="evidence" value="ECO:0007669"/>
    <property type="project" value="UniProtKB-SubCell"/>
</dbReference>
<proteinExistence type="predicted"/>
<evidence type="ECO:0000256" key="3">
    <source>
        <dbReference type="ARBA" id="ARBA00022989"/>
    </source>
</evidence>
<reference evidence="8" key="1">
    <citation type="submission" date="2020-07" db="EMBL/GenBank/DDBJ databases">
        <title>Complete genome sequencing of Coprobacter sp. strain 2CBH44.</title>
        <authorList>
            <person name="Sakamoto M."/>
            <person name="Murakami T."/>
            <person name="Mori H."/>
        </authorList>
    </citation>
    <scope>NUCLEOTIDE SEQUENCE [LARGE SCALE GENOMIC DNA]</scope>
    <source>
        <strain evidence="8">2CBH44</strain>
    </source>
</reference>
<name>A0A7G1HRW2_9BACT</name>
<organism evidence="7 8">
    <name type="scientific">Coprobacter secundus subsp. similis</name>
    <dbReference type="NCBI Taxonomy" id="2751153"/>
    <lineage>
        <taxon>Bacteria</taxon>
        <taxon>Pseudomonadati</taxon>
        <taxon>Bacteroidota</taxon>
        <taxon>Bacteroidia</taxon>
        <taxon>Bacteroidales</taxon>
        <taxon>Barnesiellaceae</taxon>
        <taxon>Coprobacter</taxon>
    </lineage>
</organism>
<feature type="transmembrane region" description="Helical" evidence="5">
    <location>
        <begin position="157"/>
        <end position="181"/>
    </location>
</feature>
<dbReference type="RefSeq" id="WP_021930180.1">
    <property type="nucleotide sequence ID" value="NZ_AP023322.1"/>
</dbReference>
<dbReference type="InterPro" id="IPR006977">
    <property type="entry name" value="Yip1_dom"/>
</dbReference>
<evidence type="ECO:0000256" key="2">
    <source>
        <dbReference type="ARBA" id="ARBA00022692"/>
    </source>
</evidence>
<evidence type="ECO:0000256" key="5">
    <source>
        <dbReference type="SAM" id="Phobius"/>
    </source>
</evidence>
<dbReference type="Proteomes" id="UP000594042">
    <property type="component" value="Chromosome"/>
</dbReference>
<evidence type="ECO:0000259" key="6">
    <source>
        <dbReference type="Pfam" id="PF04893"/>
    </source>
</evidence>
<feature type="transmembrane region" description="Helical" evidence="5">
    <location>
        <begin position="37"/>
        <end position="55"/>
    </location>
</feature>
<accession>A0A7G1HRW2</accession>
<keyword evidence="2 5" id="KW-0812">Transmembrane</keyword>
<dbReference type="EMBL" id="AP023322">
    <property type="protein sequence ID" value="BCI62210.1"/>
    <property type="molecule type" value="Genomic_DNA"/>
</dbReference>
<feature type="transmembrane region" description="Helical" evidence="5">
    <location>
        <begin position="129"/>
        <end position="145"/>
    </location>
</feature>
<protein>
    <submittedName>
        <fullName evidence="7">Membrane protein</fullName>
    </submittedName>
</protein>